<dbReference type="KEGG" id="cbv:U729_2618"/>
<dbReference type="OrthoDB" id="1656063at2"/>
<dbReference type="RefSeq" id="WP_052139577.1">
    <property type="nucleotide sequence ID" value="NZ_CP006905.1"/>
</dbReference>
<dbReference type="SUPFAM" id="SSF49785">
    <property type="entry name" value="Galactose-binding domain-like"/>
    <property type="match status" value="1"/>
</dbReference>
<dbReference type="eggNOG" id="COG4733">
    <property type="taxonomic scope" value="Bacteria"/>
</dbReference>
<dbReference type="eggNOG" id="COG4926">
    <property type="taxonomic scope" value="Bacteria"/>
</dbReference>
<name>A0A0A7FW02_9CLOT</name>
<proteinExistence type="predicted"/>
<gene>
    <name evidence="1" type="ORF">U729_2618</name>
</gene>
<dbReference type="InterPro" id="IPR008979">
    <property type="entry name" value="Galactose-bd-like_sf"/>
</dbReference>
<dbReference type="Gene3D" id="2.60.120.260">
    <property type="entry name" value="Galactose-binding domain-like"/>
    <property type="match status" value="1"/>
</dbReference>
<dbReference type="EMBL" id="CP006905">
    <property type="protein sequence ID" value="AIY83125.1"/>
    <property type="molecule type" value="Genomic_DNA"/>
</dbReference>
<sequence length="1477" mass="164237">MFKVSDKYKKEIDKLGGRSFVSKVIIRDKEYNDDNIKDMNLSESVNPSDNFSLGSVVSNTFEINLIDIDTSVIFEDAIIKPYIGLELENKIEYIPLGVFTVDNVTIKDKKVKLECMDNMIKLERAYFSEFKYPCNINEVLKEICKKANIKCNSILPNYSIDEIKGYSFRQAIGILATLSGCFARFNRVGELEILSYADVGLRITPDTFLKFEKNDKDYIIGKITAKKGDKTFSKGSNTEIIIDNPVITEEITNDIYNKFKDFTYRPYTLSWQGNPAVQAGDRVTIIDLDGKEYNTLIMEQKFTYNGGIKSELKASGKTESSDRFDSKGPVTQAMENYSIEQAAIKVALIKKADIDSLNAIDAKINNLYAQDLTVLNAKIRDLQSNKISTVEFNALESKLQLALIGKADVNELNVAVERVGILEGKTLSVENQLAGNLTAKNFKANSIAAGSGIIAEGAIGSAQISDLELNKLRAGDISTSKFRITSANGAIQIVGNQILINRDNVNRVILGEYIKQDNTTDYGLLIRAKDGKTVMFDSEGVHNAGITNGAIDNNKVADNANISGNKLDINSVIREVNNKGTETIKGTKVTVGGRTLDVELSTQNNTITEHSKELLTQKASIQALDNSIKLKVDNQTFKETSNYINESINNTKAQITTTNNNLSKAISEINILKGEIGSKVGQTDIDKSISNIKFGDRNLSINSDFRFGWRDWGFNNPGNNADIEVIDDDTFGKCAKVTMRNNYQGIYQGMKRVRGNIYSWSVWIKANKPGVITISHEQGEGSKNINLTTEWTRYTGTGIWNGPGGCLCFYSLNGTDELIAYISRLKYVEGNTIPFSWTPAPEDINTAIINSAKKTYEKISTVETELQQTKESFGVSVKDLNNKTSTIEANITNINTNLSNKINDSKIEAINNSNNYTNTQITVVNTRISNAESSLSVLKSQISTKVSQTDIDKSISNIKLGGRNLALETKPQSYSGFTGRINDCQMGYSILLDTLEVGDSVTVSYVFSYKDLIPVEGRNDFGIWLQGCGNVTEWGRGGFNGGDRLTSRINFGVGKKGEFRVEYTFKITSDMKKNKSWFSNFRMDFIKSGEVGVKFFKVEKSTKASDYTPAPEDTDKKIQDNIQIITERITNVESSFTQKANSINAVVNSVQSILNTKADGSTVSNMQSQLASLNIGLDGIKTEVAKKTDKGSIISAINQSAEEIKIDASKIQLNGITTFSDDTGIKAVEIDNNAVNLFNWAKNGRYIGALISLIQNNDSSKPLIAICNAVDSYASICYKHKDKSGYGTYVEFDKYNVAKTRAIAPIKIYENVEMYGNTMYNVNFEADNIVQFHIGRKFIGYFNKDRLSVLGNLDVTGRKNRVVENTVYGDLMLNAVESTECWFTDMLIEQSRTDVNGDCIIWFDNKFLQTVNTRYRYKVDVTPLGEFASNGKLTYVRVVEKTEKYFKVRGTPNTLFDWTVTAKQKGYESERLEKKAS</sequence>
<keyword evidence="2" id="KW-1185">Reference proteome</keyword>
<evidence type="ECO:0000313" key="2">
    <source>
        <dbReference type="Proteomes" id="UP000030635"/>
    </source>
</evidence>
<evidence type="ECO:0000313" key="1">
    <source>
        <dbReference type="EMBL" id="AIY83125.1"/>
    </source>
</evidence>
<reference evidence="1 2" key="1">
    <citation type="journal article" date="2015" name="Infect. Genet. Evol.">
        <title>Genomic sequences of six botulinum neurotoxin-producing strains representing three clostridial species illustrate the mobility and diversity of botulinum neurotoxin genes.</title>
        <authorList>
            <person name="Smith T.J."/>
            <person name="Hill K.K."/>
            <person name="Xie G."/>
            <person name="Foley B.T."/>
            <person name="Williamson C.H."/>
            <person name="Foster J.T."/>
            <person name="Johnson S.L."/>
            <person name="Chertkov O."/>
            <person name="Teshima H."/>
            <person name="Gibbons H.S."/>
            <person name="Johnsky L.A."/>
            <person name="Karavis M.A."/>
            <person name="Smith L.A."/>
        </authorList>
    </citation>
    <scope>NUCLEOTIDE SEQUENCE [LARGE SCALE GENOMIC DNA]</scope>
    <source>
        <strain evidence="1">Sullivan</strain>
    </source>
</reference>
<dbReference type="Proteomes" id="UP000030635">
    <property type="component" value="Chromosome"/>
</dbReference>
<accession>A0A0A7FW02</accession>
<dbReference type="HOGENOM" id="CLU_240828_0_0_9"/>
<organism evidence="1 2">
    <name type="scientific">Clostridium baratii str. Sullivan</name>
    <dbReference type="NCBI Taxonomy" id="1415775"/>
    <lineage>
        <taxon>Bacteria</taxon>
        <taxon>Bacillati</taxon>
        <taxon>Bacillota</taxon>
        <taxon>Clostridia</taxon>
        <taxon>Eubacteriales</taxon>
        <taxon>Clostridiaceae</taxon>
        <taxon>Clostridium</taxon>
    </lineage>
</organism>
<protein>
    <submittedName>
        <fullName evidence="1">KID repeat family protein</fullName>
    </submittedName>
</protein>